<reference evidence="11" key="1">
    <citation type="journal article" date="2019" name="Int. J. Syst. Evol. Microbiol.">
        <title>The Global Catalogue of Microorganisms (GCM) 10K type strain sequencing project: providing services to taxonomists for standard genome sequencing and annotation.</title>
        <authorList>
            <consortium name="The Broad Institute Genomics Platform"/>
            <consortium name="The Broad Institute Genome Sequencing Center for Infectious Disease"/>
            <person name="Wu L."/>
            <person name="Ma J."/>
        </authorList>
    </citation>
    <scope>NUCLEOTIDE SEQUENCE [LARGE SCALE GENOMIC DNA]</scope>
    <source>
        <strain evidence="11">JCM 18542</strain>
    </source>
</reference>
<dbReference type="RefSeq" id="WP_200172105.1">
    <property type="nucleotide sequence ID" value="NZ_BAABKQ010000001.1"/>
</dbReference>
<dbReference type="Gene3D" id="6.10.340.10">
    <property type="match status" value="1"/>
</dbReference>
<dbReference type="Proteomes" id="UP001500839">
    <property type="component" value="Unassembled WGS sequence"/>
</dbReference>
<name>A0ABP9C7T4_9ACTN</name>
<dbReference type="SUPFAM" id="SSF55073">
    <property type="entry name" value="Nucleotide cyclase"/>
    <property type="match status" value="1"/>
</dbReference>
<comment type="similarity">
    <text evidence="2">Belongs to the adenylyl cyclase class-3 family.</text>
</comment>
<evidence type="ECO:0000313" key="11">
    <source>
        <dbReference type="Proteomes" id="UP001500839"/>
    </source>
</evidence>
<dbReference type="Gene3D" id="3.30.70.1230">
    <property type="entry name" value="Nucleotide cyclase"/>
    <property type="match status" value="1"/>
</dbReference>
<feature type="transmembrane region" description="Helical" evidence="7">
    <location>
        <begin position="137"/>
        <end position="155"/>
    </location>
</feature>
<dbReference type="InterPro" id="IPR003660">
    <property type="entry name" value="HAMP_dom"/>
</dbReference>
<gene>
    <name evidence="10" type="ORF">GCM10023353_06340</name>
</gene>
<evidence type="ECO:0000256" key="6">
    <source>
        <dbReference type="ARBA" id="ARBA00023136"/>
    </source>
</evidence>
<dbReference type="SUPFAM" id="SSF158472">
    <property type="entry name" value="HAMP domain-like"/>
    <property type="match status" value="1"/>
</dbReference>
<evidence type="ECO:0000256" key="3">
    <source>
        <dbReference type="ARBA" id="ARBA00022475"/>
    </source>
</evidence>
<accession>A0ABP9C7T4</accession>
<dbReference type="SMART" id="SM00044">
    <property type="entry name" value="CYCc"/>
    <property type="match status" value="1"/>
</dbReference>
<feature type="domain" description="HAMP" evidence="9">
    <location>
        <begin position="244"/>
        <end position="296"/>
    </location>
</feature>
<evidence type="ECO:0000256" key="5">
    <source>
        <dbReference type="ARBA" id="ARBA00022989"/>
    </source>
</evidence>
<evidence type="ECO:0000256" key="7">
    <source>
        <dbReference type="SAM" id="Phobius"/>
    </source>
</evidence>
<evidence type="ECO:0000256" key="1">
    <source>
        <dbReference type="ARBA" id="ARBA00004651"/>
    </source>
</evidence>
<dbReference type="CDD" id="cd07302">
    <property type="entry name" value="CHD"/>
    <property type="match status" value="1"/>
</dbReference>
<keyword evidence="3" id="KW-1003">Cell membrane</keyword>
<organism evidence="10 11">
    <name type="scientific">Tomitella cavernea</name>
    <dbReference type="NCBI Taxonomy" id="1387982"/>
    <lineage>
        <taxon>Bacteria</taxon>
        <taxon>Bacillati</taxon>
        <taxon>Actinomycetota</taxon>
        <taxon>Actinomycetes</taxon>
        <taxon>Mycobacteriales</taxon>
        <taxon>Tomitella</taxon>
    </lineage>
</organism>
<dbReference type="PROSITE" id="PS50125">
    <property type="entry name" value="GUANYLATE_CYCLASE_2"/>
    <property type="match status" value="1"/>
</dbReference>
<evidence type="ECO:0000256" key="4">
    <source>
        <dbReference type="ARBA" id="ARBA00022692"/>
    </source>
</evidence>
<dbReference type="PANTHER" id="PTHR43081">
    <property type="entry name" value="ADENYLATE CYCLASE, TERMINAL-DIFFERENTIATION SPECIFIC-RELATED"/>
    <property type="match status" value="1"/>
</dbReference>
<dbReference type="EMBL" id="BAABKQ010000001">
    <property type="protein sequence ID" value="GAA4806019.1"/>
    <property type="molecule type" value="Genomic_DNA"/>
</dbReference>
<evidence type="ECO:0000313" key="10">
    <source>
        <dbReference type="EMBL" id="GAA4806019.1"/>
    </source>
</evidence>
<evidence type="ECO:0000256" key="2">
    <source>
        <dbReference type="ARBA" id="ARBA00005381"/>
    </source>
</evidence>
<comment type="subcellular location">
    <subcellularLocation>
        <location evidence="1">Cell membrane</location>
        <topology evidence="1">Multi-pass membrane protein</topology>
    </subcellularLocation>
</comment>
<dbReference type="Pfam" id="PF00211">
    <property type="entry name" value="Guanylate_cyc"/>
    <property type="match status" value="1"/>
</dbReference>
<sequence>MVLAPSTRTRAVLPALIVGTTASNLAGAVFLYLLMRYALSPAVNDFAAGHLPQFLGVITVSVVLLIAGTLWIAWPVIRWQRAAPGAGSTGRPAQPGVRRRVIRIPIAQAMLVGALWVVCGVPVVWQGANISAGMGSVVTLAVLLGGVAGAALTYFEAERFLRPATTALLDGTILAQVFTPGVRQRILTAWLLGTGLPVLGVLMVAADVGLADDVGRPADIRPAVITLSVAGLVLGAFTTWLAAGAVGDPIRALQHGMQQVRRGDLTAQVTVYDTTELGELQMGFNGMVAGLAERRRLRELFGRFVGEDVARQAIERGTDLGGEEHEVAVLFVDLVGSTTITDRSGPREVVRMLNAFFDAVIRVVDAHGAFVNKFQGDATLAVFGAPIDHGDSCTAALAAARELRPILTDIVGRTGMGIGVSAGTAVAGHVGGADRMEYTVIGTPVNEAARLTELAKNEPTRTLASSTVWDAASADERARWSAGDAVLLRGRTATTRLMRPAQ</sequence>
<dbReference type="PROSITE" id="PS50885">
    <property type="entry name" value="HAMP"/>
    <property type="match status" value="1"/>
</dbReference>
<feature type="transmembrane region" description="Helical" evidence="7">
    <location>
        <begin position="12"/>
        <end position="34"/>
    </location>
</feature>
<evidence type="ECO:0000259" key="9">
    <source>
        <dbReference type="PROSITE" id="PS50885"/>
    </source>
</evidence>
<keyword evidence="4 7" id="KW-0812">Transmembrane</keyword>
<dbReference type="InterPro" id="IPR050697">
    <property type="entry name" value="Adenylyl/Guanylyl_Cyclase_3/4"/>
</dbReference>
<protein>
    <submittedName>
        <fullName evidence="10">Adenylate/guanylate cyclase domain-containing protein</fullName>
    </submittedName>
</protein>
<feature type="transmembrane region" description="Helical" evidence="7">
    <location>
        <begin position="223"/>
        <end position="247"/>
    </location>
</feature>
<dbReference type="PANTHER" id="PTHR43081:SF17">
    <property type="entry name" value="BLL5647 PROTEIN"/>
    <property type="match status" value="1"/>
</dbReference>
<dbReference type="Pfam" id="PF00672">
    <property type="entry name" value="HAMP"/>
    <property type="match status" value="1"/>
</dbReference>
<feature type="transmembrane region" description="Helical" evidence="7">
    <location>
        <begin position="101"/>
        <end position="125"/>
    </location>
</feature>
<keyword evidence="6 7" id="KW-0472">Membrane</keyword>
<keyword evidence="11" id="KW-1185">Reference proteome</keyword>
<proteinExistence type="inferred from homology"/>
<keyword evidence="5 7" id="KW-1133">Transmembrane helix</keyword>
<dbReference type="SMART" id="SM00304">
    <property type="entry name" value="HAMP"/>
    <property type="match status" value="1"/>
</dbReference>
<feature type="transmembrane region" description="Helical" evidence="7">
    <location>
        <begin position="189"/>
        <end position="211"/>
    </location>
</feature>
<feature type="domain" description="Guanylate cyclase" evidence="8">
    <location>
        <begin position="328"/>
        <end position="452"/>
    </location>
</feature>
<feature type="transmembrane region" description="Helical" evidence="7">
    <location>
        <begin position="54"/>
        <end position="74"/>
    </location>
</feature>
<comment type="caution">
    <text evidence="10">The sequence shown here is derived from an EMBL/GenBank/DDBJ whole genome shotgun (WGS) entry which is preliminary data.</text>
</comment>
<dbReference type="CDD" id="cd06225">
    <property type="entry name" value="HAMP"/>
    <property type="match status" value="1"/>
</dbReference>
<evidence type="ECO:0000259" key="8">
    <source>
        <dbReference type="PROSITE" id="PS50125"/>
    </source>
</evidence>
<dbReference type="InterPro" id="IPR001054">
    <property type="entry name" value="A/G_cyclase"/>
</dbReference>
<dbReference type="InterPro" id="IPR029787">
    <property type="entry name" value="Nucleotide_cyclase"/>
</dbReference>